<dbReference type="HOGENOM" id="CLU_092834_0_0_1"/>
<dbReference type="Bgee" id="ENSMODG00000014310">
    <property type="expression patterns" value="Expressed in blood and 15 other cell types or tissues"/>
</dbReference>
<evidence type="ECO:0000256" key="4">
    <source>
        <dbReference type="ARBA" id="ARBA00022989"/>
    </source>
</evidence>
<keyword evidence="4 9" id="KW-1133">Transmembrane helix</keyword>
<dbReference type="STRING" id="13616.ENSMODP00000017884"/>
<dbReference type="Ensembl" id="ENSMODT00000018213.4">
    <property type="protein sequence ID" value="ENSMODP00000017884.4"/>
    <property type="gene ID" value="ENSMODG00000014310.4"/>
</dbReference>
<feature type="transmembrane region" description="Helical" evidence="9">
    <location>
        <begin position="218"/>
        <end position="237"/>
    </location>
</feature>
<dbReference type="GO" id="GO:2001190">
    <property type="term" value="P:positive regulation of T cell activation via T cell receptor contact with antigen bound to MHC molecule on antigen presenting cell"/>
    <property type="evidence" value="ECO:0007669"/>
    <property type="project" value="Ensembl"/>
</dbReference>
<dbReference type="PANTHER" id="PTHR19944:SF65">
    <property type="entry name" value="HLA CLASS II HISTOCOMPATIBILITY ANTIGEN, DM BETA CHAIN"/>
    <property type="match status" value="1"/>
</dbReference>
<dbReference type="AlphaFoldDB" id="F6W4C3"/>
<proteinExistence type="predicted"/>
<keyword evidence="13" id="KW-1185">Reference proteome</keyword>
<dbReference type="SUPFAM" id="SSF48726">
    <property type="entry name" value="Immunoglobulin"/>
    <property type="match status" value="1"/>
</dbReference>
<keyword evidence="7" id="KW-0325">Glycoprotein</keyword>
<dbReference type="PROSITE" id="PS50835">
    <property type="entry name" value="IG_LIKE"/>
    <property type="match status" value="1"/>
</dbReference>
<dbReference type="Pfam" id="PF00969">
    <property type="entry name" value="MHC_II_beta"/>
    <property type="match status" value="1"/>
</dbReference>
<dbReference type="InterPro" id="IPR036179">
    <property type="entry name" value="Ig-like_dom_sf"/>
</dbReference>
<comment type="subcellular location">
    <subcellularLocation>
        <location evidence="1">Membrane</location>
        <topology evidence="1">Single-pass type I membrane protein</topology>
    </subcellularLocation>
</comment>
<keyword evidence="6 9" id="KW-0472">Membrane</keyword>
<gene>
    <name evidence="12" type="primary">HLA-DMB</name>
</gene>
<dbReference type="GO" id="GO:0042102">
    <property type="term" value="P:positive regulation of T cell proliferation"/>
    <property type="evidence" value="ECO:0007669"/>
    <property type="project" value="Ensembl"/>
</dbReference>
<dbReference type="InterPro" id="IPR014745">
    <property type="entry name" value="MHC_II_a/b_N"/>
</dbReference>
<accession>F6W4C3</accession>
<evidence type="ECO:0000256" key="5">
    <source>
        <dbReference type="ARBA" id="ARBA00023130"/>
    </source>
</evidence>
<evidence type="ECO:0000256" key="7">
    <source>
        <dbReference type="ARBA" id="ARBA00023180"/>
    </source>
</evidence>
<dbReference type="eggNOG" id="ENOG502SAA4">
    <property type="taxonomic scope" value="Eukaryota"/>
</dbReference>
<dbReference type="GO" id="GO:0019886">
    <property type="term" value="P:antigen processing and presentation of exogenous peptide antigen via MHC class II"/>
    <property type="evidence" value="ECO:0000318"/>
    <property type="project" value="GO_Central"/>
</dbReference>
<evidence type="ECO:0000256" key="3">
    <source>
        <dbReference type="ARBA" id="ARBA00022859"/>
    </source>
</evidence>
<dbReference type="GO" id="GO:0002503">
    <property type="term" value="P:peptide antigen assembly with MHC class II protein complex"/>
    <property type="evidence" value="ECO:0000318"/>
    <property type="project" value="GO_Central"/>
</dbReference>
<evidence type="ECO:0000256" key="2">
    <source>
        <dbReference type="ARBA" id="ARBA00022692"/>
    </source>
</evidence>
<keyword evidence="8" id="KW-0491">MHC II</keyword>
<name>F6W4C3_MONDO</name>
<feature type="domain" description="Ig-like" evidence="11">
    <location>
        <begin position="115"/>
        <end position="204"/>
    </location>
</feature>
<keyword evidence="10" id="KW-0732">Signal</keyword>
<dbReference type="InterPro" id="IPR007110">
    <property type="entry name" value="Ig-like_dom"/>
</dbReference>
<reference evidence="12 13" key="1">
    <citation type="journal article" date="2007" name="Nature">
        <title>Genome of the marsupial Monodelphis domestica reveals innovation in non-coding sequences.</title>
        <authorList>
            <person name="Mikkelsen T.S."/>
            <person name="Wakefield M.J."/>
            <person name="Aken B."/>
            <person name="Amemiya C.T."/>
            <person name="Chang J.L."/>
            <person name="Duke S."/>
            <person name="Garber M."/>
            <person name="Gentles A.J."/>
            <person name="Goodstadt L."/>
            <person name="Heger A."/>
            <person name="Jurka J."/>
            <person name="Kamal M."/>
            <person name="Mauceli E."/>
            <person name="Searle S.M."/>
            <person name="Sharpe T."/>
            <person name="Baker M.L."/>
            <person name="Batzer M.A."/>
            <person name="Benos P.V."/>
            <person name="Belov K."/>
            <person name="Clamp M."/>
            <person name="Cook A."/>
            <person name="Cuff J."/>
            <person name="Das R."/>
            <person name="Davidow L."/>
            <person name="Deakin J.E."/>
            <person name="Fazzari M.J."/>
            <person name="Glass J.L."/>
            <person name="Grabherr M."/>
            <person name="Greally J.M."/>
            <person name="Gu W."/>
            <person name="Hore T.A."/>
            <person name="Huttley G.A."/>
            <person name="Kleber M."/>
            <person name="Jirtle R.L."/>
            <person name="Koina E."/>
            <person name="Lee J.T."/>
            <person name="Mahony S."/>
            <person name="Marra M.A."/>
            <person name="Miller R.D."/>
            <person name="Nicholls R.D."/>
            <person name="Oda M."/>
            <person name="Papenfuss A.T."/>
            <person name="Parra Z.E."/>
            <person name="Pollock D.D."/>
            <person name="Ray D.A."/>
            <person name="Schein J.E."/>
            <person name="Speed T.P."/>
            <person name="Thompson K."/>
            <person name="VandeBerg J.L."/>
            <person name="Wade C.M."/>
            <person name="Walker J.A."/>
            <person name="Waters P.D."/>
            <person name="Webber C."/>
            <person name="Weidman J.R."/>
            <person name="Xie X."/>
            <person name="Zody M.C."/>
            <person name="Baldwin J."/>
            <person name="Abdouelleil A."/>
            <person name="Abdulkadir J."/>
            <person name="Abebe A."/>
            <person name="Abera B."/>
            <person name="Abreu J."/>
            <person name="Acer S.C."/>
            <person name="Aftuck L."/>
            <person name="Alexander A."/>
            <person name="An P."/>
            <person name="Anderson E."/>
            <person name="Anderson S."/>
            <person name="Arachi H."/>
            <person name="Azer M."/>
            <person name="Bachantsang P."/>
            <person name="Barry A."/>
            <person name="Bayul T."/>
            <person name="Berlin A."/>
            <person name="Bessette D."/>
            <person name="Bloom T."/>
            <person name="Bloom T."/>
            <person name="Boguslavskiy L."/>
            <person name="Bonnet C."/>
            <person name="Boukhgalter B."/>
            <person name="Bourzgui I."/>
            <person name="Brown A."/>
            <person name="Cahill P."/>
            <person name="Channer S."/>
            <person name="Cheshatsang Y."/>
            <person name="Chuda L."/>
            <person name="Citroen M."/>
            <person name="Collymore A."/>
            <person name="Cooke P."/>
            <person name="Costello M."/>
            <person name="D'Aco K."/>
            <person name="Daza R."/>
            <person name="De Haan G."/>
            <person name="DeGray S."/>
            <person name="DeMaso C."/>
            <person name="Dhargay N."/>
            <person name="Dooley K."/>
            <person name="Dooley E."/>
            <person name="Doricent M."/>
            <person name="Dorje P."/>
            <person name="Dorjee K."/>
            <person name="Dupes A."/>
            <person name="Elong R."/>
            <person name="Falk J."/>
            <person name="Farina A."/>
            <person name="Faro S."/>
            <person name="Ferguson D."/>
            <person name="Fisher S."/>
            <person name="Foley C.D."/>
            <person name="Franke A."/>
            <person name="Friedrich D."/>
            <person name="Gadbois L."/>
            <person name="Gearin G."/>
            <person name="Gearin C.R."/>
            <person name="Giannoukos G."/>
            <person name="Goode T."/>
            <person name="Graham J."/>
            <person name="Grandbois E."/>
            <person name="Grewal S."/>
            <person name="Gyaltsen K."/>
            <person name="Hafez N."/>
            <person name="Hagos B."/>
            <person name="Hall J."/>
            <person name="Henson C."/>
            <person name="Hollinger A."/>
            <person name="Honan T."/>
            <person name="Huard M.D."/>
            <person name="Hughes L."/>
            <person name="Hurhula B."/>
            <person name="Husby M.E."/>
            <person name="Kamat A."/>
            <person name="Kanga B."/>
            <person name="Kashin S."/>
            <person name="Khazanovich D."/>
            <person name="Kisner P."/>
            <person name="Lance K."/>
            <person name="Lara M."/>
            <person name="Lee W."/>
            <person name="Lennon N."/>
            <person name="Letendre F."/>
            <person name="LeVine R."/>
            <person name="Lipovsky A."/>
            <person name="Liu X."/>
            <person name="Liu J."/>
            <person name="Liu S."/>
            <person name="Lokyitsang T."/>
            <person name="Lokyitsang Y."/>
            <person name="Lubonja R."/>
            <person name="Lui A."/>
            <person name="MacDonald P."/>
            <person name="Magnisalis V."/>
            <person name="Maru K."/>
            <person name="Matthews C."/>
            <person name="McCusker W."/>
            <person name="McDonough S."/>
            <person name="Mehta T."/>
            <person name="Meldrim J."/>
            <person name="Meneus L."/>
            <person name="Mihai O."/>
            <person name="Mihalev A."/>
            <person name="Mihova T."/>
            <person name="Mittelman R."/>
            <person name="Mlenga V."/>
            <person name="Montmayeur A."/>
            <person name="Mulrain L."/>
            <person name="Navidi A."/>
            <person name="Naylor J."/>
            <person name="Negash T."/>
            <person name="Nguyen T."/>
            <person name="Nguyen N."/>
            <person name="Nicol R."/>
            <person name="Norbu C."/>
            <person name="Norbu N."/>
            <person name="Novod N."/>
            <person name="O'Neill B."/>
            <person name="Osman S."/>
            <person name="Markiewicz E."/>
            <person name="Oyono O.L."/>
            <person name="Patti C."/>
            <person name="Phunkhang P."/>
            <person name="Pierre F."/>
            <person name="Priest M."/>
            <person name="Raghuraman S."/>
            <person name="Rege F."/>
            <person name="Reyes R."/>
            <person name="Rise C."/>
            <person name="Rogov P."/>
            <person name="Ross K."/>
            <person name="Ryan E."/>
            <person name="Settipalli S."/>
            <person name="Shea T."/>
            <person name="Sherpa N."/>
            <person name="Shi L."/>
            <person name="Shih D."/>
            <person name="Sparrow T."/>
            <person name="Spaulding J."/>
            <person name="Stalker J."/>
            <person name="Stange-Thomann N."/>
            <person name="Stavropoulos S."/>
            <person name="Stone C."/>
            <person name="Strader C."/>
            <person name="Tesfaye S."/>
            <person name="Thomson T."/>
            <person name="Thoulutsang Y."/>
            <person name="Thoulutsang D."/>
            <person name="Topham K."/>
            <person name="Topping I."/>
            <person name="Tsamla T."/>
            <person name="Vassiliev H."/>
            <person name="Vo A."/>
            <person name="Wangchuk T."/>
            <person name="Wangdi T."/>
            <person name="Weiand M."/>
            <person name="Wilkinson J."/>
            <person name="Wilson A."/>
            <person name="Yadav S."/>
            <person name="Young G."/>
            <person name="Yu Q."/>
            <person name="Zembek L."/>
            <person name="Zhong D."/>
            <person name="Zimmer A."/>
            <person name="Zwirko Z."/>
            <person name="Jaffe D.B."/>
            <person name="Alvarez P."/>
            <person name="Brockman W."/>
            <person name="Butler J."/>
            <person name="Chin C."/>
            <person name="Gnerre S."/>
            <person name="MacCallum I."/>
            <person name="Graves J.A."/>
            <person name="Ponting C.P."/>
            <person name="Breen M."/>
            <person name="Samollow P.B."/>
            <person name="Lander E.S."/>
            <person name="Lindblad-Toh K."/>
        </authorList>
    </citation>
    <scope>NUCLEOTIDE SEQUENCE [LARGE SCALE GENOMIC DNA]</scope>
</reference>
<dbReference type="OrthoDB" id="9940220at2759"/>
<dbReference type="InterPro" id="IPR050160">
    <property type="entry name" value="MHC/Immunoglobulin"/>
</dbReference>
<dbReference type="InterPro" id="IPR013783">
    <property type="entry name" value="Ig-like_fold"/>
</dbReference>
<keyword evidence="2 9" id="KW-0812">Transmembrane</keyword>
<dbReference type="PANTHER" id="PTHR19944">
    <property type="entry name" value="MHC CLASS II-RELATED"/>
    <property type="match status" value="1"/>
</dbReference>
<dbReference type="GO" id="GO:0005765">
    <property type="term" value="C:lysosomal membrane"/>
    <property type="evidence" value="ECO:0000318"/>
    <property type="project" value="GO_Central"/>
</dbReference>
<dbReference type="GO" id="GO:0031902">
    <property type="term" value="C:late endosome membrane"/>
    <property type="evidence" value="ECO:0000318"/>
    <property type="project" value="GO_Central"/>
</dbReference>
<evidence type="ECO:0000313" key="12">
    <source>
        <dbReference type="Ensembl" id="ENSMODP00000017884.4"/>
    </source>
</evidence>
<keyword evidence="5" id="KW-1064">Adaptive immunity</keyword>
<organism evidence="12 13">
    <name type="scientific">Monodelphis domestica</name>
    <name type="common">Gray short-tailed opossum</name>
    <dbReference type="NCBI Taxonomy" id="13616"/>
    <lineage>
        <taxon>Eukaryota</taxon>
        <taxon>Metazoa</taxon>
        <taxon>Chordata</taxon>
        <taxon>Craniata</taxon>
        <taxon>Vertebrata</taxon>
        <taxon>Euteleostomi</taxon>
        <taxon>Mammalia</taxon>
        <taxon>Metatheria</taxon>
        <taxon>Didelphimorphia</taxon>
        <taxon>Didelphidae</taxon>
        <taxon>Monodelphis</taxon>
    </lineage>
</organism>
<evidence type="ECO:0000313" key="13">
    <source>
        <dbReference type="Proteomes" id="UP000002280"/>
    </source>
</evidence>
<dbReference type="Gene3D" id="3.10.320.10">
    <property type="entry name" value="Class II Histocompatibility Antigen, M Beta Chain, Chain B, domain 1"/>
    <property type="match status" value="1"/>
</dbReference>
<dbReference type="SMART" id="SM00407">
    <property type="entry name" value="IGc1"/>
    <property type="match status" value="1"/>
</dbReference>
<dbReference type="OMA" id="TYCVAYN"/>
<dbReference type="Pfam" id="PF07654">
    <property type="entry name" value="C1-set"/>
    <property type="match status" value="1"/>
</dbReference>
<dbReference type="PROSITE" id="PS00290">
    <property type="entry name" value="IG_MHC"/>
    <property type="match status" value="1"/>
</dbReference>
<dbReference type="CDD" id="cd21002">
    <property type="entry name" value="IgC1_MHC_II_beta_HLA-DM"/>
    <property type="match status" value="1"/>
</dbReference>
<dbReference type="Proteomes" id="UP000002280">
    <property type="component" value="Chromosome 2"/>
</dbReference>
<dbReference type="InterPro" id="IPR011162">
    <property type="entry name" value="MHC_I/II-like_Ag-recog"/>
</dbReference>
<sequence>MKLLLPLLMGLGLGFSGAEGFVTHVESSCVLDEDGSAKDFSYCISFNKAMLTCWDSETKMMVTVNFGILQGIAEQITNYTNHQSNFISRLSNGLQDCASHTKPFWGALTQRTRLPSVQIAQVKPFNTRESVMLACYVWGFYPADVAISWLKNGQLIPQSGIQRAVQSNGDWTYQTRSYLALTPSTGDIYSCLVEHSGTSQAILQTWTPGLSPKQTLKISVSVFTLCFGLIIFFLGLVSCRKAGSSDYTVLLGSNYPEGRNIS</sequence>
<evidence type="ECO:0000256" key="10">
    <source>
        <dbReference type="SAM" id="SignalP"/>
    </source>
</evidence>
<reference evidence="12" key="3">
    <citation type="submission" date="2025-09" db="UniProtKB">
        <authorList>
            <consortium name="Ensembl"/>
        </authorList>
    </citation>
    <scope>IDENTIFICATION</scope>
</reference>
<dbReference type="InterPro" id="IPR003597">
    <property type="entry name" value="Ig_C1-set"/>
</dbReference>
<dbReference type="SUPFAM" id="SSF54452">
    <property type="entry name" value="MHC antigen-recognition domain"/>
    <property type="match status" value="1"/>
</dbReference>
<dbReference type="KEGG" id="mdo:100026858"/>
<protein>
    <submittedName>
        <fullName evidence="12">Major histocompatibility complex, class II, DM beta</fullName>
    </submittedName>
</protein>
<dbReference type="GO" id="GO:0050778">
    <property type="term" value="P:positive regulation of immune response"/>
    <property type="evidence" value="ECO:0000318"/>
    <property type="project" value="GO_Central"/>
</dbReference>
<evidence type="ECO:0000259" key="11">
    <source>
        <dbReference type="PROSITE" id="PS50835"/>
    </source>
</evidence>
<dbReference type="InParanoid" id="F6W4C3"/>
<dbReference type="InterPro" id="IPR003006">
    <property type="entry name" value="Ig/MHC_CS"/>
</dbReference>
<evidence type="ECO:0000256" key="8">
    <source>
        <dbReference type="ARBA" id="ARBA00023182"/>
    </source>
</evidence>
<dbReference type="Gene3D" id="2.60.40.10">
    <property type="entry name" value="Immunoglobulins"/>
    <property type="match status" value="1"/>
</dbReference>
<dbReference type="GeneTree" id="ENSGT00940000160381"/>
<dbReference type="FunCoup" id="F6W4C3">
    <property type="interactions" value="70"/>
</dbReference>
<evidence type="ECO:0000256" key="9">
    <source>
        <dbReference type="SAM" id="Phobius"/>
    </source>
</evidence>
<dbReference type="SMART" id="SM00921">
    <property type="entry name" value="MHC_II_beta"/>
    <property type="match status" value="1"/>
</dbReference>
<dbReference type="GO" id="GO:0042605">
    <property type="term" value="F:peptide antigen binding"/>
    <property type="evidence" value="ECO:0000318"/>
    <property type="project" value="GO_Central"/>
</dbReference>
<evidence type="ECO:0000256" key="1">
    <source>
        <dbReference type="ARBA" id="ARBA00004479"/>
    </source>
</evidence>
<dbReference type="GO" id="GO:0023026">
    <property type="term" value="F:MHC class II protein complex binding"/>
    <property type="evidence" value="ECO:0000318"/>
    <property type="project" value="GO_Central"/>
</dbReference>
<reference evidence="12" key="2">
    <citation type="submission" date="2025-08" db="UniProtKB">
        <authorList>
            <consortium name="Ensembl"/>
        </authorList>
    </citation>
    <scope>IDENTIFICATION</scope>
</reference>
<dbReference type="GO" id="GO:0050870">
    <property type="term" value="P:positive regulation of T cell activation"/>
    <property type="evidence" value="ECO:0000318"/>
    <property type="project" value="GO_Central"/>
</dbReference>
<keyword evidence="3" id="KW-0391">Immunity</keyword>
<dbReference type="GO" id="GO:0002250">
    <property type="term" value="P:adaptive immune response"/>
    <property type="evidence" value="ECO:0007669"/>
    <property type="project" value="UniProtKB-KW"/>
</dbReference>
<dbReference type="InterPro" id="IPR000353">
    <property type="entry name" value="MHC_II_b_N"/>
</dbReference>
<feature type="signal peptide" evidence="10">
    <location>
        <begin position="1"/>
        <end position="20"/>
    </location>
</feature>
<dbReference type="GO" id="GO:0042613">
    <property type="term" value="C:MHC class II protein complex"/>
    <property type="evidence" value="ECO:0000318"/>
    <property type="project" value="GO_Central"/>
</dbReference>
<evidence type="ECO:0000256" key="6">
    <source>
        <dbReference type="ARBA" id="ARBA00023136"/>
    </source>
</evidence>
<feature type="chain" id="PRO_5023942638" evidence="10">
    <location>
        <begin position="21"/>
        <end position="262"/>
    </location>
</feature>